<dbReference type="Pfam" id="PF00149">
    <property type="entry name" value="Metallophos"/>
    <property type="match status" value="1"/>
</dbReference>
<dbReference type="SUPFAM" id="SSF56300">
    <property type="entry name" value="Metallo-dependent phosphatases"/>
    <property type="match status" value="1"/>
</dbReference>
<evidence type="ECO:0000256" key="2">
    <source>
        <dbReference type="ARBA" id="ARBA00022723"/>
    </source>
</evidence>
<evidence type="ECO:0000256" key="1">
    <source>
        <dbReference type="ARBA" id="ARBA00001936"/>
    </source>
</evidence>
<dbReference type="Gene3D" id="3.60.21.10">
    <property type="match status" value="1"/>
</dbReference>
<organism evidence="6 7">
    <name type="scientific">Blattamonas nauphoetae</name>
    <dbReference type="NCBI Taxonomy" id="2049346"/>
    <lineage>
        <taxon>Eukaryota</taxon>
        <taxon>Metamonada</taxon>
        <taxon>Preaxostyla</taxon>
        <taxon>Oxymonadida</taxon>
        <taxon>Blattamonas</taxon>
    </lineage>
</organism>
<feature type="domain" description="Serine/threonine specific protein phosphatases" evidence="5">
    <location>
        <begin position="138"/>
        <end position="143"/>
    </location>
</feature>
<dbReference type="InterPro" id="IPR006186">
    <property type="entry name" value="Ser/Thr-sp_prot-phosphatase"/>
</dbReference>
<evidence type="ECO:0000313" key="7">
    <source>
        <dbReference type="Proteomes" id="UP001281761"/>
    </source>
</evidence>
<evidence type="ECO:0000256" key="4">
    <source>
        <dbReference type="RuleBase" id="RU004273"/>
    </source>
</evidence>
<dbReference type="PRINTS" id="PR00114">
    <property type="entry name" value="STPHPHTASE"/>
</dbReference>
<dbReference type="EC" id="3.1.3.16" evidence="4"/>
<dbReference type="EMBL" id="JARBJD010000230">
    <property type="protein sequence ID" value="KAK2946348.1"/>
    <property type="molecule type" value="Genomic_DNA"/>
</dbReference>
<accession>A0ABQ9X430</accession>
<dbReference type="GO" id="GO:0004722">
    <property type="term" value="F:protein serine/threonine phosphatase activity"/>
    <property type="evidence" value="ECO:0007669"/>
    <property type="project" value="UniProtKB-EC"/>
</dbReference>
<comment type="catalytic activity">
    <reaction evidence="4">
        <text>O-phospho-L-threonyl-[protein] + H2O = L-threonyl-[protein] + phosphate</text>
        <dbReference type="Rhea" id="RHEA:47004"/>
        <dbReference type="Rhea" id="RHEA-COMP:11060"/>
        <dbReference type="Rhea" id="RHEA-COMP:11605"/>
        <dbReference type="ChEBI" id="CHEBI:15377"/>
        <dbReference type="ChEBI" id="CHEBI:30013"/>
        <dbReference type="ChEBI" id="CHEBI:43474"/>
        <dbReference type="ChEBI" id="CHEBI:61977"/>
        <dbReference type="EC" id="3.1.3.16"/>
    </reaction>
</comment>
<evidence type="ECO:0000256" key="3">
    <source>
        <dbReference type="ARBA" id="ARBA00023211"/>
    </source>
</evidence>
<comment type="cofactor">
    <cofactor evidence="1">
        <name>Mn(2+)</name>
        <dbReference type="ChEBI" id="CHEBI:29035"/>
    </cofactor>
</comment>
<evidence type="ECO:0000313" key="6">
    <source>
        <dbReference type="EMBL" id="KAK2946348.1"/>
    </source>
</evidence>
<comment type="caution">
    <text evidence="6">The sequence shown here is derived from an EMBL/GenBank/DDBJ whole genome shotgun (WGS) entry which is preliminary data.</text>
</comment>
<proteinExistence type="inferred from homology"/>
<dbReference type="InterPro" id="IPR004843">
    <property type="entry name" value="Calcineurin-like_PHP"/>
</dbReference>
<keyword evidence="2" id="KW-0479">Metal-binding</keyword>
<comment type="similarity">
    <text evidence="4">Belongs to the PPP phosphatase family.</text>
</comment>
<keyword evidence="7" id="KW-1185">Reference proteome</keyword>
<dbReference type="InterPro" id="IPR051134">
    <property type="entry name" value="PPP_phosphatase"/>
</dbReference>
<keyword evidence="4 6" id="KW-0378">Hydrolase</keyword>
<gene>
    <name evidence="6" type="ORF">BLNAU_18709</name>
</gene>
<dbReference type="PANTHER" id="PTHR45668">
    <property type="entry name" value="SERINE/THREONINE-PROTEIN PHOSPHATASE 5-RELATED"/>
    <property type="match status" value="1"/>
</dbReference>
<dbReference type="Proteomes" id="UP001281761">
    <property type="component" value="Unassembled WGS sequence"/>
</dbReference>
<reference evidence="6 7" key="1">
    <citation type="journal article" date="2022" name="bioRxiv">
        <title>Genomics of Preaxostyla Flagellates Illuminates Evolutionary Transitions and the Path Towards Mitochondrial Loss.</title>
        <authorList>
            <person name="Novak L.V.F."/>
            <person name="Treitli S.C."/>
            <person name="Pyrih J."/>
            <person name="Halakuc P."/>
            <person name="Pipaliya S.V."/>
            <person name="Vacek V."/>
            <person name="Brzon O."/>
            <person name="Soukal P."/>
            <person name="Eme L."/>
            <person name="Dacks J.B."/>
            <person name="Karnkowska A."/>
            <person name="Elias M."/>
            <person name="Hampl V."/>
        </authorList>
    </citation>
    <scope>NUCLEOTIDE SEQUENCE [LARGE SCALE GENOMIC DNA]</scope>
    <source>
        <strain evidence="6">NAU3</strain>
        <tissue evidence="6">Gut</tissue>
    </source>
</reference>
<evidence type="ECO:0000259" key="5">
    <source>
        <dbReference type="PROSITE" id="PS00125"/>
    </source>
</evidence>
<keyword evidence="3" id="KW-0464">Manganese</keyword>
<name>A0ABQ9X430_9EUKA</name>
<dbReference type="PANTHER" id="PTHR45668:SF9">
    <property type="entry name" value="SERINE_THREONINE-PROTEIN PHOSPHATASE 7"/>
    <property type="match status" value="1"/>
</dbReference>
<dbReference type="SMART" id="SM00156">
    <property type="entry name" value="PP2Ac"/>
    <property type="match status" value="1"/>
</dbReference>
<dbReference type="PROSITE" id="PS00125">
    <property type="entry name" value="SER_THR_PHOSPHATASE"/>
    <property type="match status" value="1"/>
</dbReference>
<protein>
    <recommendedName>
        <fullName evidence="4">Serine/threonine-protein phosphatase</fullName>
        <ecNumber evidence="4">3.1.3.16</ecNumber>
    </recommendedName>
</protein>
<dbReference type="InterPro" id="IPR029052">
    <property type="entry name" value="Metallo-depent_PP-like"/>
</dbReference>
<sequence length="336" mass="38423">MNFIKSIFTNPSELIQPLQHFPDVTSETIVELEQILTSGRKPPITQVISLIKMARESLQKLPNILEIPYLADSKMTIVGDTHGQFYDVLHIFKENGYPSATNRYIFNGDFVDRGSFGSELTLLLLTLYLVHPESLFLLRGNHECARCTFIYGFKDEVLDKYNEDVYTEFVRMFYTLPLCAIVCNRVFVVHGGLWEQPDISFDDIRSIQRFKEPGTEGGHLLMAQMLWSDPQPANGFSKSIRPFGVNFGPDITASFLTKHNLNLFVRSHQAKEMGYSVEHEGFLITIFSAPDYCGCNNFGAYLHLLGEECNPEFIQFQASPHPRCKQYFPKDDCILF</sequence>